<dbReference type="SUPFAM" id="SSF48576">
    <property type="entry name" value="Terpenoid synthases"/>
    <property type="match status" value="1"/>
</dbReference>
<dbReference type="Gene3D" id="1.10.600.10">
    <property type="entry name" value="Farnesyl Diphosphate Synthase"/>
    <property type="match status" value="1"/>
</dbReference>
<dbReference type="EMBL" id="JAWLNX010000038">
    <property type="protein sequence ID" value="MEB3372152.1"/>
    <property type="molecule type" value="Genomic_DNA"/>
</dbReference>
<dbReference type="Proteomes" id="UP001327093">
    <property type="component" value="Unassembled WGS sequence"/>
</dbReference>
<gene>
    <name evidence="1" type="ORF">R4I43_32605</name>
</gene>
<organism evidence="1 2">
    <name type="scientific">Saccharopolyspora mangrovi</name>
    <dbReference type="NCBI Taxonomy" id="3082379"/>
    <lineage>
        <taxon>Bacteria</taxon>
        <taxon>Bacillati</taxon>
        <taxon>Actinomycetota</taxon>
        <taxon>Actinomycetes</taxon>
        <taxon>Pseudonocardiales</taxon>
        <taxon>Pseudonocardiaceae</taxon>
        <taxon>Saccharopolyspora</taxon>
    </lineage>
</organism>
<evidence type="ECO:0000313" key="1">
    <source>
        <dbReference type="EMBL" id="MEB3372152.1"/>
    </source>
</evidence>
<accession>A0ABU6AL27</accession>
<protein>
    <submittedName>
        <fullName evidence="1">Terpene synthase family protein</fullName>
    </submittedName>
</protein>
<comment type="caution">
    <text evidence="1">The sequence shown here is derived from an EMBL/GenBank/DDBJ whole genome shotgun (WGS) entry which is preliminary data.</text>
</comment>
<reference evidence="1 2" key="1">
    <citation type="submission" date="2023-10" db="EMBL/GenBank/DDBJ databases">
        <title>Saccharopolyspora sp. nov., isolated from mangrove soil.</title>
        <authorList>
            <person name="Lu Y."/>
            <person name="Liu W."/>
        </authorList>
    </citation>
    <scope>NUCLEOTIDE SEQUENCE [LARGE SCALE GENOMIC DNA]</scope>
    <source>
        <strain evidence="1 2">S2-29</strain>
    </source>
</reference>
<sequence length="181" mass="19920">MARPRDRPPAPAPRRLAFLTQIAHRAARTLPSPEEYPVLRRESNGMFMFDVIESACGTEVPEPLASGAAWTELCAASNDLTAWRNDIRSLAKESANDEPTNYVTVLRHAHGWSDAEAVAEVEKRILQRHEELEGAAADVRAQLADCPEELRAGLEHLTDVIAHIPGGHAAWLNTSARYQPA</sequence>
<evidence type="ECO:0000313" key="2">
    <source>
        <dbReference type="Proteomes" id="UP001327093"/>
    </source>
</evidence>
<keyword evidence="2" id="KW-1185">Reference proteome</keyword>
<dbReference type="InterPro" id="IPR008949">
    <property type="entry name" value="Isoprenoid_synthase_dom_sf"/>
</dbReference>
<dbReference type="Pfam" id="PF19086">
    <property type="entry name" value="Terpene_syn_C_2"/>
    <property type="match status" value="1"/>
</dbReference>
<proteinExistence type="predicted"/>
<dbReference type="RefSeq" id="WP_324269575.1">
    <property type="nucleotide sequence ID" value="NZ_JAWLNX010000038.1"/>
</dbReference>
<name>A0ABU6AL27_9PSEU</name>